<evidence type="ECO:0000259" key="3">
    <source>
        <dbReference type="Pfam" id="PF16344"/>
    </source>
</evidence>
<dbReference type="Pfam" id="PF16344">
    <property type="entry name" value="FecR_C"/>
    <property type="match status" value="1"/>
</dbReference>
<dbReference type="Proteomes" id="UP001560573">
    <property type="component" value="Unassembled WGS sequence"/>
</dbReference>
<dbReference type="Gene3D" id="2.60.120.1440">
    <property type="match status" value="1"/>
</dbReference>
<feature type="domain" description="Protein FecR C-terminal" evidence="3">
    <location>
        <begin position="290"/>
        <end position="355"/>
    </location>
</feature>
<dbReference type="EMBL" id="JAULBC010000009">
    <property type="protein sequence ID" value="MEX6690528.1"/>
    <property type="molecule type" value="Genomic_DNA"/>
</dbReference>
<feature type="transmembrane region" description="Helical" evidence="1">
    <location>
        <begin position="97"/>
        <end position="116"/>
    </location>
</feature>
<evidence type="ECO:0000313" key="5">
    <source>
        <dbReference type="Proteomes" id="UP001560573"/>
    </source>
</evidence>
<dbReference type="Gene3D" id="3.55.50.30">
    <property type="match status" value="1"/>
</dbReference>
<dbReference type="InterPro" id="IPR006860">
    <property type="entry name" value="FecR"/>
</dbReference>
<sequence>MNPELEKFVLDEKFVSWILNPNGVYAEYWKQYFAESPHEKPVADEAAILVQELHEAEKENYAPVRQDILQSTWQNIEKELQTSGKEVTIKYKHKTNIYRYAVAAAVVIFATTIFFLSKKDPVNNTAPVLAETKADIQSKQIITNTSTHFRLIHLSDGTAINLAPQSTITAEKIFTGYKREVTLTGNAFFQVAKDASKPFYVYTGSVVTRVVGTSFSIVTMPDSKNITVSVKTGKVMVYKKGDEQKPSAIAVLLPSQQCSYLAILDTIETRSLSTPDDAVIKPITEKNQHFDRVTVPALLDAVARRFDVEIKYTANDFQGTDITITLLTSQSLESMLHVISKTVNANYRIEDNKIIFTKSK</sequence>
<keyword evidence="1" id="KW-0812">Transmembrane</keyword>
<keyword evidence="1" id="KW-1133">Transmembrane helix</keyword>
<dbReference type="RefSeq" id="WP_369331942.1">
    <property type="nucleotide sequence ID" value="NZ_JAULBC010000009.1"/>
</dbReference>
<accession>A0ABV3ZP86</accession>
<evidence type="ECO:0000313" key="4">
    <source>
        <dbReference type="EMBL" id="MEX6690528.1"/>
    </source>
</evidence>
<evidence type="ECO:0000259" key="2">
    <source>
        <dbReference type="Pfam" id="PF04773"/>
    </source>
</evidence>
<gene>
    <name evidence="4" type="ORF">QTN47_23650</name>
</gene>
<proteinExistence type="predicted"/>
<keyword evidence="5" id="KW-1185">Reference proteome</keyword>
<dbReference type="InterPro" id="IPR012373">
    <property type="entry name" value="Ferrdict_sens_TM"/>
</dbReference>
<feature type="domain" description="FecR protein" evidence="2">
    <location>
        <begin position="147"/>
        <end position="235"/>
    </location>
</feature>
<name>A0ABV3ZP86_9BACT</name>
<evidence type="ECO:0000256" key="1">
    <source>
        <dbReference type="SAM" id="Phobius"/>
    </source>
</evidence>
<dbReference type="Pfam" id="PF04773">
    <property type="entry name" value="FecR"/>
    <property type="match status" value="1"/>
</dbReference>
<organism evidence="4 5">
    <name type="scientific">Danxiaibacter flavus</name>
    <dbReference type="NCBI Taxonomy" id="3049108"/>
    <lineage>
        <taxon>Bacteria</taxon>
        <taxon>Pseudomonadati</taxon>
        <taxon>Bacteroidota</taxon>
        <taxon>Chitinophagia</taxon>
        <taxon>Chitinophagales</taxon>
        <taxon>Chitinophagaceae</taxon>
        <taxon>Danxiaibacter</taxon>
    </lineage>
</organism>
<dbReference type="PANTHER" id="PTHR30273">
    <property type="entry name" value="PERIPLASMIC SIGNAL SENSOR AND SIGMA FACTOR ACTIVATOR FECR-RELATED"/>
    <property type="match status" value="1"/>
</dbReference>
<comment type="caution">
    <text evidence="4">The sequence shown here is derived from an EMBL/GenBank/DDBJ whole genome shotgun (WGS) entry which is preliminary data.</text>
</comment>
<reference evidence="4 5" key="1">
    <citation type="submission" date="2023-07" db="EMBL/GenBank/DDBJ databases">
        <authorList>
            <person name="Lian W.-H."/>
        </authorList>
    </citation>
    <scope>NUCLEOTIDE SEQUENCE [LARGE SCALE GENOMIC DNA]</scope>
    <source>
        <strain evidence="4 5">SYSU DXS3180</strain>
    </source>
</reference>
<protein>
    <submittedName>
        <fullName evidence="4">FecR domain-containing protein</fullName>
    </submittedName>
</protein>
<dbReference type="InterPro" id="IPR032508">
    <property type="entry name" value="FecR_C"/>
</dbReference>
<dbReference type="PANTHER" id="PTHR30273:SF2">
    <property type="entry name" value="PROTEIN FECR"/>
    <property type="match status" value="1"/>
</dbReference>
<keyword evidence="1" id="KW-0472">Membrane</keyword>